<reference evidence="6 7" key="1">
    <citation type="submission" date="2018-08" db="EMBL/GenBank/DDBJ databases">
        <title>Recombination of ecologically and evolutionarily significant loci maintains genetic cohesion in the Pseudomonas syringae species complex.</title>
        <authorList>
            <person name="Dillon M."/>
            <person name="Thakur S."/>
            <person name="Almeida R.N.D."/>
            <person name="Weir B.S."/>
            <person name="Guttman D.S."/>
        </authorList>
    </citation>
    <scope>NUCLEOTIDE SEQUENCE [LARGE SCALE GENOMIC DNA]</scope>
    <source>
        <strain evidence="6 7">ICMP 13786</strain>
    </source>
</reference>
<dbReference type="Pfam" id="PF13356">
    <property type="entry name" value="Arm-DNA-bind_3"/>
    <property type="match status" value="1"/>
</dbReference>
<dbReference type="Gene3D" id="3.30.160.390">
    <property type="entry name" value="Integrase, DNA-binding domain"/>
    <property type="match status" value="1"/>
</dbReference>
<dbReference type="InterPro" id="IPR038488">
    <property type="entry name" value="Integrase_DNA-bd_sf"/>
</dbReference>
<evidence type="ECO:0000259" key="5">
    <source>
        <dbReference type="PROSITE" id="PS51898"/>
    </source>
</evidence>
<dbReference type="EMBL" id="RBTN01000250">
    <property type="protein sequence ID" value="RMT72362.1"/>
    <property type="molecule type" value="Genomic_DNA"/>
</dbReference>
<dbReference type="InterPro" id="IPR053876">
    <property type="entry name" value="Phage_int_M"/>
</dbReference>
<dbReference type="InterPro" id="IPR025166">
    <property type="entry name" value="Integrase_DNA_bind_dom"/>
</dbReference>
<evidence type="ECO:0000313" key="7">
    <source>
        <dbReference type="Proteomes" id="UP000268636"/>
    </source>
</evidence>
<dbReference type="InterPro" id="IPR013762">
    <property type="entry name" value="Integrase-like_cat_sf"/>
</dbReference>
<organism evidence="6 7">
    <name type="scientific">Pseudomonas savastanoi pv. nerii</name>
    <dbReference type="NCBI Taxonomy" id="360921"/>
    <lineage>
        <taxon>Bacteria</taxon>
        <taxon>Pseudomonadati</taxon>
        <taxon>Pseudomonadota</taxon>
        <taxon>Gammaproteobacteria</taxon>
        <taxon>Pseudomonadales</taxon>
        <taxon>Pseudomonadaceae</taxon>
        <taxon>Pseudomonas</taxon>
    </lineage>
</organism>
<dbReference type="InterPro" id="IPR010998">
    <property type="entry name" value="Integrase_recombinase_N"/>
</dbReference>
<name>A0A3M5NK34_PSESS</name>
<keyword evidence="4" id="KW-0233">DNA recombination</keyword>
<comment type="similarity">
    <text evidence="1">Belongs to the 'phage' integrase family.</text>
</comment>
<dbReference type="PROSITE" id="PS51898">
    <property type="entry name" value="TYR_RECOMBINASE"/>
    <property type="match status" value="1"/>
</dbReference>
<sequence>MAIHELKRSDIKRRPLADTVLASLEPEQKEYREAYGVDRLYFVVSAKGNKRWEFRYKRADGKWSWVGLGTYPDVSAKRAREKAADNIKLVDSGIDPVQHKQSAKKVEETNAANTFRAAAETWYARKADSGRADSTLDKMRGYLDNDILPFLGDLQLEDIHRKDCAALLATIEGRKAFNVAKKVRGWLQQIFSQAIARGLCENNPASELLAIAAPAPKTEQYPHLLEPELPDFLKAMRNSKSRIIARTAAWLTIWTASRPGMVRYAEWRDIDLETGTWTISAEKMKMRRDHVVPLPTQAVTALRELHEFTGRHKLVFPGIGEVNAVISENTINSVFNRIGYKDRIVGHGTRHTASTLLREHGWDKDHVEAQLAHKEEGVSGVYNKAAYLLQRRMMMQWYADYLEALELGTTPPERPKQ</sequence>
<keyword evidence="3" id="KW-0238">DNA-binding</keyword>
<dbReference type="PANTHER" id="PTHR30629">
    <property type="entry name" value="PROPHAGE INTEGRASE"/>
    <property type="match status" value="1"/>
</dbReference>
<dbReference type="InterPro" id="IPR011010">
    <property type="entry name" value="DNA_brk_join_enz"/>
</dbReference>
<dbReference type="GO" id="GO:0003677">
    <property type="term" value="F:DNA binding"/>
    <property type="evidence" value="ECO:0007669"/>
    <property type="project" value="UniProtKB-KW"/>
</dbReference>
<accession>A0A3M5NK34</accession>
<dbReference type="SUPFAM" id="SSF56349">
    <property type="entry name" value="DNA breaking-rejoining enzymes"/>
    <property type="match status" value="1"/>
</dbReference>
<protein>
    <submittedName>
        <fullName evidence="6">Integrase</fullName>
    </submittedName>
</protein>
<feature type="domain" description="Tyr recombinase" evidence="5">
    <location>
        <begin position="219"/>
        <end position="395"/>
    </location>
</feature>
<evidence type="ECO:0000256" key="1">
    <source>
        <dbReference type="ARBA" id="ARBA00008857"/>
    </source>
</evidence>
<evidence type="ECO:0000256" key="2">
    <source>
        <dbReference type="ARBA" id="ARBA00022908"/>
    </source>
</evidence>
<dbReference type="PANTHER" id="PTHR30629:SF2">
    <property type="entry name" value="PROPHAGE INTEGRASE INTS-RELATED"/>
    <property type="match status" value="1"/>
</dbReference>
<dbReference type="GO" id="GO:0006310">
    <property type="term" value="P:DNA recombination"/>
    <property type="evidence" value="ECO:0007669"/>
    <property type="project" value="UniProtKB-KW"/>
</dbReference>
<gene>
    <name evidence="6" type="ORF">ALP42_02588</name>
</gene>
<dbReference type="Pfam" id="PF00589">
    <property type="entry name" value="Phage_integrase"/>
    <property type="match status" value="1"/>
</dbReference>
<comment type="caution">
    <text evidence="6">The sequence shown here is derived from an EMBL/GenBank/DDBJ whole genome shotgun (WGS) entry which is preliminary data.</text>
</comment>
<evidence type="ECO:0000256" key="3">
    <source>
        <dbReference type="ARBA" id="ARBA00023125"/>
    </source>
</evidence>
<dbReference type="InterPro" id="IPR050808">
    <property type="entry name" value="Phage_Integrase"/>
</dbReference>
<evidence type="ECO:0000256" key="4">
    <source>
        <dbReference type="ARBA" id="ARBA00023172"/>
    </source>
</evidence>
<dbReference type="CDD" id="cd00801">
    <property type="entry name" value="INT_P4_C"/>
    <property type="match status" value="1"/>
</dbReference>
<dbReference type="AlphaFoldDB" id="A0A3M5NK34"/>
<dbReference type="Proteomes" id="UP000268636">
    <property type="component" value="Unassembled WGS sequence"/>
</dbReference>
<keyword evidence="2" id="KW-0229">DNA integration</keyword>
<dbReference type="GO" id="GO:0015074">
    <property type="term" value="P:DNA integration"/>
    <property type="evidence" value="ECO:0007669"/>
    <property type="project" value="UniProtKB-KW"/>
</dbReference>
<dbReference type="Gene3D" id="1.10.150.130">
    <property type="match status" value="1"/>
</dbReference>
<dbReference type="Pfam" id="PF22022">
    <property type="entry name" value="Phage_int_M"/>
    <property type="match status" value="1"/>
</dbReference>
<evidence type="ECO:0000313" key="6">
    <source>
        <dbReference type="EMBL" id="RMT72362.1"/>
    </source>
</evidence>
<dbReference type="InterPro" id="IPR002104">
    <property type="entry name" value="Integrase_catalytic"/>
</dbReference>
<proteinExistence type="inferred from homology"/>
<dbReference type="Gene3D" id="1.10.443.10">
    <property type="entry name" value="Intergrase catalytic core"/>
    <property type="match status" value="1"/>
</dbReference>